<gene>
    <name evidence="1" type="ORF">VVAX_03154</name>
</gene>
<accession>A0A679J2L3</accession>
<reference evidence="1" key="1">
    <citation type="submission" date="2019-12" db="EMBL/GenBank/DDBJ databases">
        <authorList>
            <person name="Cremers G."/>
        </authorList>
    </citation>
    <scope>NUCLEOTIDE SEQUENCE</scope>
    <source>
        <strain evidence="1">Vvax</strain>
    </source>
</reference>
<proteinExistence type="predicted"/>
<dbReference type="Gene3D" id="3.10.105.10">
    <property type="entry name" value="Dipeptide-binding Protein, Domain 3"/>
    <property type="match status" value="1"/>
</dbReference>
<name>A0A679J2L3_VARPD</name>
<dbReference type="AlphaFoldDB" id="A0A679J2L3"/>
<evidence type="ECO:0000313" key="1">
    <source>
        <dbReference type="EMBL" id="CAA2105236.1"/>
    </source>
</evidence>
<protein>
    <submittedName>
        <fullName evidence="1">Uncharacterized protein</fullName>
    </submittedName>
</protein>
<dbReference type="EMBL" id="LR743507">
    <property type="protein sequence ID" value="CAA2105236.1"/>
    <property type="molecule type" value="Genomic_DNA"/>
</dbReference>
<dbReference type="SUPFAM" id="SSF53850">
    <property type="entry name" value="Periplasmic binding protein-like II"/>
    <property type="match status" value="1"/>
</dbReference>
<sequence>MWEDPQALKLIDDSFTESDPKKRQALFDQIHAQMIQQVPMVMLFNGIDAWAVRKRVSGFAVWEGKPRLWGVSVTAARG</sequence>
<organism evidence="1">
    <name type="scientific">Variovorax paradoxus</name>
    <dbReference type="NCBI Taxonomy" id="34073"/>
    <lineage>
        <taxon>Bacteria</taxon>
        <taxon>Pseudomonadati</taxon>
        <taxon>Pseudomonadota</taxon>
        <taxon>Betaproteobacteria</taxon>
        <taxon>Burkholderiales</taxon>
        <taxon>Comamonadaceae</taxon>
        <taxon>Variovorax</taxon>
    </lineage>
</organism>